<evidence type="ECO:0000313" key="7">
    <source>
        <dbReference type="Proteomes" id="UP000092952"/>
    </source>
</evidence>
<dbReference type="GO" id="GO:0046872">
    <property type="term" value="F:metal ion binding"/>
    <property type="evidence" value="ECO:0007669"/>
    <property type="project" value="UniProtKB-KW"/>
</dbReference>
<dbReference type="GO" id="GO:0005344">
    <property type="term" value="F:oxygen carrier activity"/>
    <property type="evidence" value="ECO:0007669"/>
    <property type="project" value="InterPro"/>
</dbReference>
<dbReference type="PANTHER" id="PTHR47366">
    <property type="entry name" value="TWO-ON-TWO HEMOGLOBIN-3"/>
    <property type="match status" value="1"/>
</dbReference>
<dbReference type="CDD" id="cd14773">
    <property type="entry name" value="TrHb2_PhHbO-like_O"/>
    <property type="match status" value="1"/>
</dbReference>
<dbReference type="InParanoid" id="A0A1B1YWN7"/>
<name>A0A1B1YWN7_9GAMM</name>
<dbReference type="KEGG" id="gbi:PG2T_13125"/>
<dbReference type="InterPro" id="IPR009050">
    <property type="entry name" value="Globin-like_sf"/>
</dbReference>
<keyword evidence="4" id="KW-0408">Iron</keyword>
<dbReference type="GO" id="GO:0019825">
    <property type="term" value="F:oxygen binding"/>
    <property type="evidence" value="ECO:0007669"/>
    <property type="project" value="InterPro"/>
</dbReference>
<dbReference type="InterPro" id="IPR001486">
    <property type="entry name" value="Hemoglobin_trunc"/>
</dbReference>
<dbReference type="GO" id="GO:0020037">
    <property type="term" value="F:heme binding"/>
    <property type="evidence" value="ECO:0007669"/>
    <property type="project" value="InterPro"/>
</dbReference>
<dbReference type="PANTHER" id="PTHR47366:SF1">
    <property type="entry name" value="TWO-ON-TWO HEMOGLOBIN-3"/>
    <property type="match status" value="1"/>
</dbReference>
<dbReference type="SUPFAM" id="SSF46458">
    <property type="entry name" value="Globin-like"/>
    <property type="match status" value="1"/>
</dbReference>
<evidence type="ECO:0000256" key="3">
    <source>
        <dbReference type="ARBA" id="ARBA00022723"/>
    </source>
</evidence>
<dbReference type="Proteomes" id="UP000092952">
    <property type="component" value="Chromosome"/>
</dbReference>
<comment type="similarity">
    <text evidence="5">Belongs to the truncated hemoglobin family. Group II subfamily.</text>
</comment>
<dbReference type="EMBL" id="CP014671">
    <property type="protein sequence ID" value="ANX05023.1"/>
    <property type="molecule type" value="Genomic_DNA"/>
</dbReference>
<proteinExistence type="inferred from homology"/>
<reference evidence="7" key="1">
    <citation type="submission" date="2016-03" db="EMBL/GenBank/DDBJ databases">
        <title>Complete genome sequence of Solimmundus cernigliae, representing a novel lineage of polycyclic aromatic hydrocarbon degraders within the Gammaproteobacteria.</title>
        <authorList>
            <person name="Singleton D.R."/>
            <person name="Dickey A.N."/>
            <person name="Scholl E.H."/>
            <person name="Wright F.A."/>
            <person name="Aitken M.D."/>
        </authorList>
    </citation>
    <scope>NUCLEOTIDE SEQUENCE [LARGE SCALE GENOMIC DNA]</scope>
    <source>
        <strain evidence="7">TR3.2</strain>
    </source>
</reference>
<keyword evidence="3" id="KW-0479">Metal-binding</keyword>
<evidence type="ECO:0000313" key="6">
    <source>
        <dbReference type="EMBL" id="ANX05023.1"/>
    </source>
</evidence>
<evidence type="ECO:0000256" key="5">
    <source>
        <dbReference type="ARBA" id="ARBA00034496"/>
    </source>
</evidence>
<dbReference type="Gene3D" id="1.10.490.10">
    <property type="entry name" value="Globins"/>
    <property type="match status" value="1"/>
</dbReference>
<dbReference type="OrthoDB" id="9790913at2"/>
<keyword evidence="7" id="KW-1185">Reference proteome</keyword>
<dbReference type="InterPro" id="IPR044203">
    <property type="entry name" value="GlbO/GLB3-like"/>
</dbReference>
<accession>A0A1B1YWN7</accession>
<evidence type="ECO:0008006" key="8">
    <source>
        <dbReference type="Google" id="ProtNLM"/>
    </source>
</evidence>
<evidence type="ECO:0000256" key="4">
    <source>
        <dbReference type="ARBA" id="ARBA00023004"/>
    </source>
</evidence>
<keyword evidence="2" id="KW-0349">Heme</keyword>
<keyword evidence="1" id="KW-0813">Transport</keyword>
<protein>
    <recommendedName>
        <fullName evidence="8">Globin</fullName>
    </recommendedName>
</protein>
<dbReference type="STRING" id="1810504.PG2T_13125"/>
<organism evidence="6 7">
    <name type="scientific">Immundisolibacter cernigliae</name>
    <dbReference type="NCBI Taxonomy" id="1810504"/>
    <lineage>
        <taxon>Bacteria</taxon>
        <taxon>Pseudomonadati</taxon>
        <taxon>Pseudomonadota</taxon>
        <taxon>Gammaproteobacteria</taxon>
        <taxon>Immundisolibacterales</taxon>
        <taxon>Immundisolibacteraceae</taxon>
        <taxon>Immundisolibacter</taxon>
    </lineage>
</organism>
<dbReference type="InterPro" id="IPR012292">
    <property type="entry name" value="Globin/Proto"/>
</dbReference>
<dbReference type="Pfam" id="PF01152">
    <property type="entry name" value="Bac_globin"/>
    <property type="match status" value="1"/>
</dbReference>
<sequence length="121" mass="13970">MYDWIGGEATVRRLVDRFYELLDTDPDVATIRKMHKDDLGPVRQSLFEYLSGWLGGPPLFIQKRGSPCITKAHKPFHIDEAAAEQWMKCMRQAMIDVGIDEKYRQMLEPAFGRVAQALRND</sequence>
<dbReference type="AlphaFoldDB" id="A0A1B1YWN7"/>
<gene>
    <name evidence="6" type="ORF">PG2T_13125</name>
</gene>
<evidence type="ECO:0000256" key="2">
    <source>
        <dbReference type="ARBA" id="ARBA00022617"/>
    </source>
</evidence>
<evidence type="ECO:0000256" key="1">
    <source>
        <dbReference type="ARBA" id="ARBA00022448"/>
    </source>
</evidence>